<gene>
    <name evidence="2" type="ORF">BV133_87</name>
</gene>
<dbReference type="EMBL" id="AP014854">
    <property type="protein sequence ID" value="BAR97680.1"/>
    <property type="molecule type" value="Genomic_DNA"/>
</dbReference>
<feature type="region of interest" description="Disordered" evidence="1">
    <location>
        <begin position="1"/>
        <end position="31"/>
    </location>
</feature>
<sequence>MIAPQHLSRTHYSKAPSPWHRGGRCREGAAAREPLRLAAKAAANRMRARIP</sequence>
<accession>A0A182DUW7</accession>
<dbReference type="AlphaFoldDB" id="A0A182DUW7"/>
<evidence type="ECO:0000313" key="2">
    <source>
        <dbReference type="EMBL" id="BAR97680.1"/>
    </source>
</evidence>
<organism evidence="2">
    <name type="scientific">Blastochloris viridis</name>
    <name type="common">Rhodopseudomonas viridis</name>
    <dbReference type="NCBI Taxonomy" id="1079"/>
    <lineage>
        <taxon>Bacteria</taxon>
        <taxon>Pseudomonadati</taxon>
        <taxon>Pseudomonadota</taxon>
        <taxon>Alphaproteobacteria</taxon>
        <taxon>Hyphomicrobiales</taxon>
        <taxon>Blastochloridaceae</taxon>
        <taxon>Blastochloris</taxon>
    </lineage>
</organism>
<name>A0A182DUW7_BLAVI</name>
<protein>
    <submittedName>
        <fullName evidence="2">Uncharacterized protein</fullName>
    </submittedName>
</protein>
<proteinExistence type="predicted"/>
<reference evidence="2" key="1">
    <citation type="journal article" date="2015" name="Genome Announc.">
        <title>Complete Genome Sequence of the Bacteriochlorophyll b-Producing Photosynthetic Bacterium Blastochloris viridis.</title>
        <authorList>
            <person name="Tsukatani Y."/>
            <person name="Hirose Y."/>
            <person name="Harada J."/>
            <person name="Misawa N."/>
            <person name="Mori K."/>
            <person name="Inoue K."/>
            <person name="Tamiaki H."/>
        </authorList>
    </citation>
    <scope>NUCLEOTIDE SEQUENCE [LARGE SCALE GENOMIC DNA]</scope>
    <source>
        <strain evidence="2">DSM 133</strain>
    </source>
</reference>
<evidence type="ECO:0000256" key="1">
    <source>
        <dbReference type="SAM" id="MobiDB-lite"/>
    </source>
</evidence>